<dbReference type="VEuPathDB" id="FungiDB:H310_07131"/>
<feature type="region of interest" description="Disordered" evidence="1">
    <location>
        <begin position="1"/>
        <end position="33"/>
    </location>
</feature>
<dbReference type="SMART" id="SM00015">
    <property type="entry name" value="IQ"/>
    <property type="match status" value="3"/>
</dbReference>
<dbReference type="GeneID" id="20084181"/>
<sequence>MPHRPDPTSPLSYPRLTKHASVRGDPPTSSERSPAVTFAAQSHSIKHIWWSAKHKTEHLFTSFYAHNPQALARATPVARDVEAAELGTLYRHRQLEMLRGPATSFATTSIHDESFALVPTSRLAKLERLEQYLKAEQARLEAQCVWAFQDTPVSARLPVQFIVVAVHSILDKAIADSAMTWAVHRNARCVLPDGLATAIAHTTQHLSHCDHVHRINKSLRLPNRPHHRLHALLTTQSNLHQLHRQATEYHERFDMAREEKLQRMHHQWSIVNDRKADYTKYVDLALQFQPLSEADFNATAWPGHFYELRLRGSCHRIERFIHRHGPRRRAKKFSAARTIQSLVRGFKARRRYRPAMMFRRRTWHNFMRHTFVAWRGWTTKAAKAKRILRTALASRQATCFGRWVEFVRVVRAEKERKVRGALAQLLYNRTESVLRSWRGYASRMKSVRRMNRRTVATNRGYYFYTWRAAATAVVLGRLQQRCAVKVQAVWRRLLATRETQHRRTSYNKAAVHIQAVARGRCRRRQPVPPNRKEEIRRAAFLGFAQSLAYNVAVACEVRRRKAENDVVKLTETSAINALKEAQASKEGEMQLARLAAAERARHVTGTHAVFLRTYDMTKAEAMAVVAQRQVDKALADAEQLARQMFRLQRPPPFECIHPSHLDASFATADEFLSHSCCPMTPEQRLTYVMVCDGKVAGGDSVKLVLRLWSTAHCVLAMTDSDAPGEQVATDVALLPLPPSSRRDDVGSTEALTRALIGMKKWFAVATLSSISTTSSKLERIRLAAELRWQVLLWISSNASLERGLLDSVPYPPPLDRNSWHSLHYDHANKSFFMRWASLQHKKLLPHFQRDAAAMLLGVGVAAQDVVVKRLRAMHGLRQRASRGYIHLVEKRAVLHVVKRFHARNGLWSLATQAVEALRAWRKALTELHARCQHAAARVDVAAWLCVYPSMSLMVSGIHQCAVWNLRRQVAAAFLLDVAARAHNLTVPDTDKSDNSN</sequence>
<dbReference type="AlphaFoldDB" id="A0A024U4K8"/>
<reference evidence="2" key="1">
    <citation type="submission" date="2013-12" db="EMBL/GenBank/DDBJ databases">
        <title>The Genome Sequence of Aphanomyces invadans NJM9701.</title>
        <authorList>
            <consortium name="The Broad Institute Genomics Platform"/>
            <person name="Russ C."/>
            <person name="Tyler B."/>
            <person name="van West P."/>
            <person name="Dieguez-Uribeondo J."/>
            <person name="Young S.K."/>
            <person name="Zeng Q."/>
            <person name="Gargeya S."/>
            <person name="Fitzgerald M."/>
            <person name="Abouelleil A."/>
            <person name="Alvarado L."/>
            <person name="Chapman S.B."/>
            <person name="Gainer-Dewar J."/>
            <person name="Goldberg J."/>
            <person name="Griggs A."/>
            <person name="Gujja S."/>
            <person name="Hansen M."/>
            <person name="Howarth C."/>
            <person name="Imamovic A."/>
            <person name="Ireland A."/>
            <person name="Larimer J."/>
            <person name="McCowan C."/>
            <person name="Murphy C."/>
            <person name="Pearson M."/>
            <person name="Poon T.W."/>
            <person name="Priest M."/>
            <person name="Roberts A."/>
            <person name="Saif S."/>
            <person name="Shea T."/>
            <person name="Sykes S."/>
            <person name="Wortman J."/>
            <person name="Nusbaum C."/>
            <person name="Birren B."/>
        </authorList>
    </citation>
    <scope>NUCLEOTIDE SEQUENCE [LARGE SCALE GENOMIC DNA]</scope>
    <source>
        <strain evidence="2">NJM9701</strain>
    </source>
</reference>
<organism evidence="2">
    <name type="scientific">Aphanomyces invadans</name>
    <dbReference type="NCBI Taxonomy" id="157072"/>
    <lineage>
        <taxon>Eukaryota</taxon>
        <taxon>Sar</taxon>
        <taxon>Stramenopiles</taxon>
        <taxon>Oomycota</taxon>
        <taxon>Saprolegniomycetes</taxon>
        <taxon>Saprolegniales</taxon>
        <taxon>Verrucalvaceae</taxon>
        <taxon>Aphanomyces</taxon>
    </lineage>
</organism>
<gene>
    <name evidence="2" type="ORF">H310_07131</name>
</gene>
<evidence type="ECO:0000256" key="1">
    <source>
        <dbReference type="SAM" id="MobiDB-lite"/>
    </source>
</evidence>
<dbReference type="EMBL" id="KI913964">
    <property type="protein sequence ID" value="ETW00543.1"/>
    <property type="molecule type" value="Genomic_DNA"/>
</dbReference>
<proteinExistence type="predicted"/>
<dbReference type="PROSITE" id="PS50096">
    <property type="entry name" value="IQ"/>
    <property type="match status" value="3"/>
</dbReference>
<name>A0A024U4K8_9STRA</name>
<dbReference type="RefSeq" id="XP_008870678.1">
    <property type="nucleotide sequence ID" value="XM_008872456.1"/>
</dbReference>
<protein>
    <submittedName>
        <fullName evidence="2">Uncharacterized protein</fullName>
    </submittedName>
</protein>
<dbReference type="InterPro" id="IPR000048">
    <property type="entry name" value="IQ_motif_EF-hand-BS"/>
</dbReference>
<accession>A0A024U4K8</accession>
<evidence type="ECO:0000313" key="2">
    <source>
        <dbReference type="EMBL" id="ETW00543.1"/>
    </source>
</evidence>
<dbReference type="OrthoDB" id="71205at2759"/>